<evidence type="ECO:0000313" key="2">
    <source>
        <dbReference type="EMBL" id="GAA4990984.1"/>
    </source>
</evidence>
<dbReference type="SUPFAM" id="SSF46785">
    <property type="entry name" value="Winged helix' DNA-binding domain"/>
    <property type="match status" value="1"/>
</dbReference>
<dbReference type="PANTHER" id="PTHR33164">
    <property type="entry name" value="TRANSCRIPTIONAL REGULATOR, MARR FAMILY"/>
    <property type="match status" value="1"/>
</dbReference>
<reference evidence="3" key="1">
    <citation type="journal article" date="2019" name="Int. J. Syst. Evol. Microbiol.">
        <title>The Global Catalogue of Microorganisms (GCM) 10K type strain sequencing project: providing services to taxonomists for standard genome sequencing and annotation.</title>
        <authorList>
            <consortium name="The Broad Institute Genomics Platform"/>
            <consortium name="The Broad Institute Genome Sequencing Center for Infectious Disease"/>
            <person name="Wu L."/>
            <person name="Ma J."/>
        </authorList>
    </citation>
    <scope>NUCLEOTIDE SEQUENCE [LARGE SCALE GENOMIC DNA]</scope>
    <source>
        <strain evidence="3">JCM 17986</strain>
    </source>
</reference>
<accession>A0ABP9I7T9</accession>
<dbReference type="Gene3D" id="1.10.10.10">
    <property type="entry name" value="Winged helix-like DNA-binding domain superfamily/Winged helix DNA-binding domain"/>
    <property type="match status" value="1"/>
</dbReference>
<dbReference type="EMBL" id="BAABHS010000042">
    <property type="protein sequence ID" value="GAA4990984.1"/>
    <property type="molecule type" value="Genomic_DNA"/>
</dbReference>
<dbReference type="PANTHER" id="PTHR33164:SF57">
    <property type="entry name" value="MARR-FAMILY TRANSCRIPTIONAL REGULATOR"/>
    <property type="match status" value="1"/>
</dbReference>
<evidence type="ECO:0000259" key="1">
    <source>
        <dbReference type="PROSITE" id="PS50995"/>
    </source>
</evidence>
<comment type="caution">
    <text evidence="2">The sequence shown here is derived from an EMBL/GenBank/DDBJ whole genome shotgun (WGS) entry which is preliminary data.</text>
</comment>
<proteinExistence type="predicted"/>
<name>A0ABP9I7T9_9ACTN</name>
<sequence>MTMTRTHAEGDVDEIQRGLELLLRVRANRRGHAVFAQAAGVSVSQSSFEVLSLLSRTGPLPMGKIAQQTGTDRTATTRTVDRLFRVGFVRRLADAGDRRRVLLAMTWRGVEAHRKIATLREQHIVHVLRGWDAVDVEAFAGLLARFVEDAAVHELETAGSA</sequence>
<organism evidence="2 3">
    <name type="scientific">Yinghuangia aomiensis</name>
    <dbReference type="NCBI Taxonomy" id="676205"/>
    <lineage>
        <taxon>Bacteria</taxon>
        <taxon>Bacillati</taxon>
        <taxon>Actinomycetota</taxon>
        <taxon>Actinomycetes</taxon>
        <taxon>Kitasatosporales</taxon>
        <taxon>Streptomycetaceae</taxon>
        <taxon>Yinghuangia</taxon>
    </lineage>
</organism>
<dbReference type="InterPro" id="IPR000835">
    <property type="entry name" value="HTH_MarR-typ"/>
</dbReference>
<dbReference type="SMART" id="SM00347">
    <property type="entry name" value="HTH_MARR"/>
    <property type="match status" value="1"/>
</dbReference>
<protein>
    <recommendedName>
        <fullName evidence="1">HTH marR-type domain-containing protein</fullName>
    </recommendedName>
</protein>
<dbReference type="Proteomes" id="UP001500466">
    <property type="component" value="Unassembled WGS sequence"/>
</dbReference>
<keyword evidence="3" id="KW-1185">Reference proteome</keyword>
<dbReference type="PRINTS" id="PR00598">
    <property type="entry name" value="HTHMARR"/>
</dbReference>
<dbReference type="PROSITE" id="PS50995">
    <property type="entry name" value="HTH_MARR_2"/>
    <property type="match status" value="1"/>
</dbReference>
<feature type="domain" description="HTH marR-type" evidence="1">
    <location>
        <begin position="12"/>
        <end position="148"/>
    </location>
</feature>
<gene>
    <name evidence="2" type="ORF">GCM10023205_73440</name>
</gene>
<dbReference type="Pfam" id="PF01047">
    <property type="entry name" value="MarR"/>
    <property type="match status" value="1"/>
</dbReference>
<dbReference type="InterPro" id="IPR036388">
    <property type="entry name" value="WH-like_DNA-bd_sf"/>
</dbReference>
<dbReference type="InterPro" id="IPR036390">
    <property type="entry name" value="WH_DNA-bd_sf"/>
</dbReference>
<dbReference type="InterPro" id="IPR039422">
    <property type="entry name" value="MarR/SlyA-like"/>
</dbReference>
<evidence type="ECO:0000313" key="3">
    <source>
        <dbReference type="Proteomes" id="UP001500466"/>
    </source>
</evidence>